<comment type="caution">
    <text evidence="1">The sequence shown here is derived from an EMBL/GenBank/DDBJ whole genome shotgun (WGS) entry which is preliminary data.</text>
</comment>
<gene>
    <name evidence="1" type="ORF">LOK49_LG13G00149</name>
</gene>
<name>A0ACC0FIS6_9ERIC</name>
<dbReference type="EMBL" id="CM045771">
    <property type="protein sequence ID" value="KAI7988676.1"/>
    <property type="molecule type" value="Genomic_DNA"/>
</dbReference>
<evidence type="ECO:0000313" key="1">
    <source>
        <dbReference type="EMBL" id="KAI7988676.1"/>
    </source>
</evidence>
<reference evidence="1 2" key="1">
    <citation type="journal article" date="2022" name="Plant J.">
        <title>Chromosome-level genome of Camellia lanceoleosa provides a valuable resource for understanding genome evolution and self-incompatibility.</title>
        <authorList>
            <person name="Gong W."/>
            <person name="Xiao S."/>
            <person name="Wang L."/>
            <person name="Liao Z."/>
            <person name="Chang Y."/>
            <person name="Mo W."/>
            <person name="Hu G."/>
            <person name="Li W."/>
            <person name="Zhao G."/>
            <person name="Zhu H."/>
            <person name="Hu X."/>
            <person name="Ji K."/>
            <person name="Xiang X."/>
            <person name="Song Q."/>
            <person name="Yuan D."/>
            <person name="Jin S."/>
            <person name="Zhang L."/>
        </authorList>
    </citation>
    <scope>NUCLEOTIDE SEQUENCE [LARGE SCALE GENOMIC DNA]</scope>
    <source>
        <strain evidence="1">SQ_2022a</strain>
    </source>
</reference>
<accession>A0ACC0FIS6</accession>
<protein>
    <submittedName>
        <fullName evidence="1">Uncharacterized protein</fullName>
    </submittedName>
</protein>
<evidence type="ECO:0000313" key="2">
    <source>
        <dbReference type="Proteomes" id="UP001060215"/>
    </source>
</evidence>
<proteinExistence type="predicted"/>
<dbReference type="Proteomes" id="UP001060215">
    <property type="component" value="Chromosome 14"/>
</dbReference>
<organism evidence="1 2">
    <name type="scientific">Camellia lanceoleosa</name>
    <dbReference type="NCBI Taxonomy" id="1840588"/>
    <lineage>
        <taxon>Eukaryota</taxon>
        <taxon>Viridiplantae</taxon>
        <taxon>Streptophyta</taxon>
        <taxon>Embryophyta</taxon>
        <taxon>Tracheophyta</taxon>
        <taxon>Spermatophyta</taxon>
        <taxon>Magnoliopsida</taxon>
        <taxon>eudicotyledons</taxon>
        <taxon>Gunneridae</taxon>
        <taxon>Pentapetalae</taxon>
        <taxon>asterids</taxon>
        <taxon>Ericales</taxon>
        <taxon>Theaceae</taxon>
        <taxon>Camellia</taxon>
    </lineage>
</organism>
<sequence length="359" mass="38669">MVGISNDSKVDSSRVEGNDFSVEGCRRKEACDIVANQVALYVVAVPSSMEVAQRKEFTQCNSGELVGTVVEETRCGVEASRPIAVDGKEGMMEVGALCPRSKDLSLKCVDHVSANGLCKSLSGSVDDFGPGINLEVALGPPNNELTVHGPSHLSSPDIQGNRACDKGPLINVGSIGSGTFRLKDQGHVLCPATIHNPNRSTKKAGKKKVQMEGFSRFARLYGHQSAAIGRFPSKSVVFRPAAVALAQSELSEDPVPSPENWQPDCWEYFLAVEVCIYEIYWFFKMGKIGYVGTDCCKTINVVSEKCSWKLFPSMSFMPEIVQSYCGQPRSQGGAPAPVGISPSVSEPTPEQEVLSLDNK</sequence>
<keyword evidence="2" id="KW-1185">Reference proteome</keyword>